<dbReference type="AlphaFoldDB" id="A0A9P5L890"/>
<keyword evidence="7 10" id="KW-0862">Zinc</keyword>
<dbReference type="InterPro" id="IPR042097">
    <property type="entry name" value="Aminopeptidase_N-like_N_sf"/>
</dbReference>
<accession>A0A9P5L890</accession>
<dbReference type="InterPro" id="IPR014782">
    <property type="entry name" value="Peptidase_M1_dom"/>
</dbReference>
<keyword evidence="8" id="KW-0482">Metalloprotease</keyword>
<organism evidence="13 14">
    <name type="scientific">Cylindrodendrum hubeiense</name>
    <dbReference type="NCBI Taxonomy" id="595255"/>
    <lineage>
        <taxon>Eukaryota</taxon>
        <taxon>Fungi</taxon>
        <taxon>Dikarya</taxon>
        <taxon>Ascomycota</taxon>
        <taxon>Pezizomycotina</taxon>
        <taxon>Sordariomycetes</taxon>
        <taxon>Hypocreomycetidae</taxon>
        <taxon>Hypocreales</taxon>
        <taxon>Nectriaceae</taxon>
        <taxon>Cylindrodendrum</taxon>
    </lineage>
</organism>
<dbReference type="SUPFAM" id="SSF63737">
    <property type="entry name" value="Leukotriene A4 hydrolase N-terminal domain"/>
    <property type="match status" value="1"/>
</dbReference>
<dbReference type="GO" id="GO:0004177">
    <property type="term" value="F:aminopeptidase activity"/>
    <property type="evidence" value="ECO:0007669"/>
    <property type="project" value="TreeGrafter"/>
</dbReference>
<comment type="subcellular location">
    <subcellularLocation>
        <location evidence="1">Cytoplasm</location>
    </subcellularLocation>
</comment>
<dbReference type="InterPro" id="IPR027268">
    <property type="entry name" value="Peptidase_M4/M1_CTD_sf"/>
</dbReference>
<dbReference type="InterPro" id="IPR016024">
    <property type="entry name" value="ARM-type_fold"/>
</dbReference>
<feature type="active site" description="Proton acceptor" evidence="9">
    <location>
        <position position="300"/>
    </location>
</feature>
<evidence type="ECO:0000256" key="4">
    <source>
        <dbReference type="ARBA" id="ARBA00022670"/>
    </source>
</evidence>
<keyword evidence="14" id="KW-1185">Reference proteome</keyword>
<dbReference type="GO" id="GO:0004301">
    <property type="term" value="F:epoxide hydrolase activity"/>
    <property type="evidence" value="ECO:0007669"/>
    <property type="project" value="TreeGrafter"/>
</dbReference>
<evidence type="ECO:0000256" key="7">
    <source>
        <dbReference type="ARBA" id="ARBA00022833"/>
    </source>
</evidence>
<evidence type="ECO:0000256" key="3">
    <source>
        <dbReference type="ARBA" id="ARBA00022490"/>
    </source>
</evidence>
<keyword evidence="5 10" id="KW-0479">Metal-binding</keyword>
<dbReference type="GO" id="GO:0008237">
    <property type="term" value="F:metallopeptidase activity"/>
    <property type="evidence" value="ECO:0007669"/>
    <property type="project" value="UniProtKB-KW"/>
</dbReference>
<evidence type="ECO:0000259" key="12">
    <source>
        <dbReference type="Pfam" id="PF17900"/>
    </source>
</evidence>
<dbReference type="PANTHER" id="PTHR45726">
    <property type="entry name" value="LEUKOTRIENE A-4 HYDROLASE"/>
    <property type="match status" value="1"/>
</dbReference>
<dbReference type="SUPFAM" id="SSF48371">
    <property type="entry name" value="ARM repeat"/>
    <property type="match status" value="1"/>
</dbReference>
<dbReference type="FunFam" id="3.30.2010.30:FF:000001">
    <property type="entry name" value="Leukotriene A(4) hydrolase"/>
    <property type="match status" value="1"/>
</dbReference>
<dbReference type="Pfam" id="PF17900">
    <property type="entry name" value="Peptidase_M1_N"/>
    <property type="match status" value="1"/>
</dbReference>
<dbReference type="PRINTS" id="PR00756">
    <property type="entry name" value="ALADIPTASE"/>
</dbReference>
<feature type="binding site" evidence="10">
    <location>
        <position position="322"/>
    </location>
    <ligand>
        <name>Zn(2+)</name>
        <dbReference type="ChEBI" id="CHEBI:29105"/>
        <note>catalytic</note>
    </ligand>
</feature>
<evidence type="ECO:0000256" key="6">
    <source>
        <dbReference type="ARBA" id="ARBA00022801"/>
    </source>
</evidence>
<dbReference type="InterPro" id="IPR034015">
    <property type="entry name" value="M1_LTA4H"/>
</dbReference>
<dbReference type="SUPFAM" id="SSF55486">
    <property type="entry name" value="Metalloproteases ('zincins'), catalytic domain"/>
    <property type="match status" value="1"/>
</dbReference>
<sequence>MCGRNHVADSNSVSNFHEIITRHTDIDLSIDFERTSVKGTTAITAECISEISEIILDTSYLKIDSVTVDGKPTQWELQPRSEPNGSPLHVRLARRYTNGESVYIKIEFETTTQSTGLQWFSAEQADDKKHPFMFSQCEPVHARSIFPCQDAPSIKSTFRIGVLSPLPVVASGIPEHDLIFPPLESSLSVKHYIFNQDIPTSNYLFSVASGNMVGEQIGPKSYLYCSPGNMDACREELKPDLRAIINAAEKLVFEYPWPLYNLVVLPKSFHLGGMENPIFNFYSATVISGDCENVNVVAHEFAHSFSGNLVTNASWEHFWLNEGWTVYIERFILREVRGEAEETLRAMVGWQELEYGIESYGGDDSLDTAMVLDFRGKRPDDIMSTIVYEKGYTFLRYLEETVGRSSWLPFVPYYFTKFSKKAVDSTQMKFVRPLFEGLISVDGSLALQVYEKYKTFYHPTCLRLIRSVLKNGGLL</sequence>
<dbReference type="InterPro" id="IPR049980">
    <property type="entry name" value="LTA4H_cat"/>
</dbReference>
<dbReference type="InterPro" id="IPR001930">
    <property type="entry name" value="Peptidase_M1"/>
</dbReference>
<protein>
    <recommendedName>
        <fullName evidence="15">Leukotriene A-4 hydrolase homolog</fullName>
    </recommendedName>
</protein>
<dbReference type="Gene3D" id="3.30.2010.30">
    <property type="match status" value="1"/>
</dbReference>
<feature type="binding site" evidence="10">
    <location>
        <position position="303"/>
    </location>
    <ligand>
        <name>Zn(2+)</name>
        <dbReference type="ChEBI" id="CHEBI:29105"/>
        <note>catalytic</note>
    </ligand>
</feature>
<comment type="cofactor">
    <cofactor evidence="10">
        <name>Zn(2+)</name>
        <dbReference type="ChEBI" id="CHEBI:29105"/>
    </cofactor>
    <text evidence="10">Binds 1 zinc ion per subunit.</text>
</comment>
<comment type="caution">
    <text evidence="13">The sequence shown here is derived from an EMBL/GenBank/DDBJ whole genome shotgun (WGS) entry which is preliminary data.</text>
</comment>
<keyword evidence="6" id="KW-0378">Hydrolase</keyword>
<evidence type="ECO:0008006" key="15">
    <source>
        <dbReference type="Google" id="ProtNLM"/>
    </source>
</evidence>
<comment type="similarity">
    <text evidence="2">Belongs to the peptidase M1 family.</text>
</comment>
<evidence type="ECO:0000259" key="11">
    <source>
        <dbReference type="Pfam" id="PF01433"/>
    </source>
</evidence>
<dbReference type="GO" id="GO:0005829">
    <property type="term" value="C:cytosol"/>
    <property type="evidence" value="ECO:0007669"/>
    <property type="project" value="TreeGrafter"/>
</dbReference>
<keyword evidence="4" id="KW-0645">Protease</keyword>
<dbReference type="CDD" id="cd09599">
    <property type="entry name" value="M1_LTA4H"/>
    <property type="match status" value="1"/>
</dbReference>
<evidence type="ECO:0000256" key="8">
    <source>
        <dbReference type="ARBA" id="ARBA00023049"/>
    </source>
</evidence>
<dbReference type="OrthoDB" id="79562at2759"/>
<evidence type="ECO:0000313" key="13">
    <source>
        <dbReference type="EMBL" id="KAF7549370.1"/>
    </source>
</evidence>
<dbReference type="PANTHER" id="PTHR45726:SF3">
    <property type="entry name" value="LEUKOTRIENE A-4 HYDROLASE"/>
    <property type="match status" value="1"/>
</dbReference>
<feature type="active site" description="Proton donor" evidence="9">
    <location>
        <position position="388"/>
    </location>
</feature>
<proteinExistence type="inferred from homology"/>
<dbReference type="Proteomes" id="UP000722485">
    <property type="component" value="Unassembled WGS sequence"/>
</dbReference>
<dbReference type="Pfam" id="PF01433">
    <property type="entry name" value="Peptidase_M1"/>
    <property type="match status" value="1"/>
</dbReference>
<evidence type="ECO:0000256" key="2">
    <source>
        <dbReference type="ARBA" id="ARBA00010136"/>
    </source>
</evidence>
<reference evidence="13" key="1">
    <citation type="submission" date="2020-03" db="EMBL/GenBank/DDBJ databases">
        <title>Draft Genome Sequence of Cylindrodendrum hubeiense.</title>
        <authorList>
            <person name="Buettner E."/>
            <person name="Kellner H."/>
        </authorList>
    </citation>
    <scope>NUCLEOTIDE SEQUENCE</scope>
    <source>
        <strain evidence="13">IHI 201604</strain>
    </source>
</reference>
<name>A0A9P5L890_9HYPO</name>
<dbReference type="Gene3D" id="1.10.390.10">
    <property type="entry name" value="Neutral Protease Domain 2"/>
    <property type="match status" value="1"/>
</dbReference>
<dbReference type="GO" id="GO:0006508">
    <property type="term" value="P:proteolysis"/>
    <property type="evidence" value="ECO:0007669"/>
    <property type="project" value="UniProtKB-KW"/>
</dbReference>
<feature type="binding site" evidence="10">
    <location>
        <position position="299"/>
    </location>
    <ligand>
        <name>Zn(2+)</name>
        <dbReference type="ChEBI" id="CHEBI:29105"/>
        <note>catalytic</note>
    </ligand>
</feature>
<dbReference type="GO" id="GO:0008270">
    <property type="term" value="F:zinc ion binding"/>
    <property type="evidence" value="ECO:0007669"/>
    <property type="project" value="InterPro"/>
</dbReference>
<dbReference type="EMBL" id="JAANBB010000124">
    <property type="protein sequence ID" value="KAF7549370.1"/>
    <property type="molecule type" value="Genomic_DNA"/>
</dbReference>
<keyword evidence="3" id="KW-0963">Cytoplasm</keyword>
<evidence type="ECO:0000256" key="1">
    <source>
        <dbReference type="ARBA" id="ARBA00004496"/>
    </source>
</evidence>
<feature type="domain" description="Aminopeptidase N-like N-terminal" evidence="12">
    <location>
        <begin position="22"/>
        <end position="204"/>
    </location>
</feature>
<evidence type="ECO:0000256" key="5">
    <source>
        <dbReference type="ARBA" id="ARBA00022723"/>
    </source>
</evidence>
<evidence type="ECO:0000313" key="14">
    <source>
        <dbReference type="Proteomes" id="UP000722485"/>
    </source>
</evidence>
<evidence type="ECO:0000256" key="9">
    <source>
        <dbReference type="PIRSR" id="PIRSR634015-1"/>
    </source>
</evidence>
<feature type="domain" description="Peptidase M1 membrane alanine aminopeptidase" evidence="11">
    <location>
        <begin position="240"/>
        <end position="428"/>
    </location>
</feature>
<dbReference type="InterPro" id="IPR045357">
    <property type="entry name" value="Aminopeptidase_N-like_N"/>
</dbReference>
<evidence type="ECO:0000256" key="10">
    <source>
        <dbReference type="PIRSR" id="PIRSR634015-3"/>
    </source>
</evidence>
<dbReference type="Gene3D" id="2.60.40.1730">
    <property type="entry name" value="tricorn interacting facor f3 domain"/>
    <property type="match status" value="1"/>
</dbReference>
<gene>
    <name evidence="13" type="ORF">G7Z17_g6433</name>
</gene>